<evidence type="ECO:0000256" key="1">
    <source>
        <dbReference type="ARBA" id="ARBA00004477"/>
    </source>
</evidence>
<keyword evidence="9" id="KW-0460">Magnesium</keyword>
<dbReference type="GO" id="GO:0006874">
    <property type="term" value="P:intracellular calcium ion homeostasis"/>
    <property type="evidence" value="ECO:0007669"/>
    <property type="project" value="TreeGrafter"/>
</dbReference>
<dbReference type="OrthoDB" id="48943at2759"/>
<dbReference type="InterPro" id="IPR006544">
    <property type="entry name" value="P-type_TPase_V"/>
</dbReference>
<evidence type="ECO:0000313" key="17">
    <source>
        <dbReference type="EMBL" id="CAF3804464.1"/>
    </source>
</evidence>
<proteinExistence type="inferred from homology"/>
<organism evidence="18 20">
    <name type="scientific">Adineta steineri</name>
    <dbReference type="NCBI Taxonomy" id="433720"/>
    <lineage>
        <taxon>Eukaryota</taxon>
        <taxon>Metazoa</taxon>
        <taxon>Spiralia</taxon>
        <taxon>Gnathifera</taxon>
        <taxon>Rotifera</taxon>
        <taxon>Eurotatoria</taxon>
        <taxon>Bdelloidea</taxon>
        <taxon>Adinetida</taxon>
        <taxon>Adinetidae</taxon>
        <taxon>Adineta</taxon>
    </lineage>
</organism>
<comment type="similarity">
    <text evidence="2">Belongs to the cation transport ATPase (P-type) (TC 3.A.3) family. Type V subfamily.</text>
</comment>
<evidence type="ECO:0000256" key="4">
    <source>
        <dbReference type="ARBA" id="ARBA00022692"/>
    </source>
</evidence>
<dbReference type="NCBIfam" id="TIGR01494">
    <property type="entry name" value="ATPase_P-type"/>
    <property type="match status" value="1"/>
</dbReference>
<evidence type="ECO:0000256" key="6">
    <source>
        <dbReference type="ARBA" id="ARBA00022741"/>
    </source>
</evidence>
<accession>A0A819RK12</accession>
<dbReference type="SUPFAM" id="SSF81665">
    <property type="entry name" value="Calcium ATPase, transmembrane domain M"/>
    <property type="match status" value="1"/>
</dbReference>
<dbReference type="EMBL" id="CAJNON010000222">
    <property type="protein sequence ID" value="CAF1117637.1"/>
    <property type="molecule type" value="Genomic_DNA"/>
</dbReference>
<dbReference type="InterPro" id="IPR023214">
    <property type="entry name" value="HAD_sf"/>
</dbReference>
<dbReference type="GO" id="GO:0015662">
    <property type="term" value="F:P-type ion transporter activity"/>
    <property type="evidence" value="ECO:0007669"/>
    <property type="project" value="TreeGrafter"/>
</dbReference>
<keyword evidence="6" id="KW-0547">Nucleotide-binding</keyword>
<dbReference type="Proteomes" id="UP000663877">
    <property type="component" value="Unassembled WGS sequence"/>
</dbReference>
<keyword evidence="19" id="KW-1185">Reference proteome</keyword>
<dbReference type="PANTHER" id="PTHR45630">
    <property type="entry name" value="CATION-TRANSPORTING ATPASE-RELATED"/>
    <property type="match status" value="1"/>
</dbReference>
<dbReference type="Proteomes" id="UP000663891">
    <property type="component" value="Unassembled WGS sequence"/>
</dbReference>
<dbReference type="Proteomes" id="UP000663881">
    <property type="component" value="Unassembled WGS sequence"/>
</dbReference>
<keyword evidence="8" id="KW-0067">ATP-binding</keyword>
<evidence type="ECO:0008006" key="21">
    <source>
        <dbReference type="Google" id="ProtNLM"/>
    </source>
</evidence>
<evidence type="ECO:0000313" key="18">
    <source>
        <dbReference type="EMBL" id="CAF4039852.1"/>
    </source>
</evidence>
<dbReference type="EMBL" id="CAJOAY010003784">
    <property type="protein sequence ID" value="CAF4039852.1"/>
    <property type="molecule type" value="Genomic_DNA"/>
</dbReference>
<name>A0A819RK12_9BILA</name>
<dbReference type="GO" id="GO:0005789">
    <property type="term" value="C:endoplasmic reticulum membrane"/>
    <property type="evidence" value="ECO:0007669"/>
    <property type="project" value="UniProtKB-SubCell"/>
</dbReference>
<feature type="transmembrane region" description="Helical" evidence="13">
    <location>
        <begin position="488"/>
        <end position="506"/>
    </location>
</feature>
<dbReference type="InterPro" id="IPR001757">
    <property type="entry name" value="P_typ_ATPase"/>
</dbReference>
<keyword evidence="10" id="KW-1278">Translocase</keyword>
<dbReference type="GO" id="GO:0046872">
    <property type="term" value="F:metal ion binding"/>
    <property type="evidence" value="ECO:0007669"/>
    <property type="project" value="UniProtKB-KW"/>
</dbReference>
<dbReference type="GO" id="GO:0019829">
    <property type="term" value="F:ATPase-coupled monoatomic cation transmembrane transporter activity"/>
    <property type="evidence" value="ECO:0007669"/>
    <property type="project" value="TreeGrafter"/>
</dbReference>
<keyword evidence="5" id="KW-0479">Metal-binding</keyword>
<keyword evidence="11 13" id="KW-1133">Transmembrane helix</keyword>
<evidence type="ECO:0000313" key="19">
    <source>
        <dbReference type="Proteomes" id="UP000663832"/>
    </source>
</evidence>
<evidence type="ECO:0000256" key="5">
    <source>
        <dbReference type="ARBA" id="ARBA00022723"/>
    </source>
</evidence>
<evidence type="ECO:0000256" key="9">
    <source>
        <dbReference type="ARBA" id="ARBA00022842"/>
    </source>
</evidence>
<dbReference type="SUPFAM" id="SSF56784">
    <property type="entry name" value="HAD-like"/>
    <property type="match status" value="1"/>
</dbReference>
<feature type="transmembrane region" description="Helical" evidence="13">
    <location>
        <begin position="344"/>
        <end position="363"/>
    </location>
</feature>
<evidence type="ECO:0000256" key="2">
    <source>
        <dbReference type="ARBA" id="ARBA00006000"/>
    </source>
</evidence>
<evidence type="ECO:0000256" key="13">
    <source>
        <dbReference type="SAM" id="Phobius"/>
    </source>
</evidence>
<dbReference type="PRINTS" id="PR00119">
    <property type="entry name" value="CATATPASE"/>
</dbReference>
<comment type="caution">
    <text evidence="18">The sequence shown here is derived from an EMBL/GenBank/DDBJ whole genome shotgun (WGS) entry which is preliminary data.</text>
</comment>
<comment type="subcellular location">
    <subcellularLocation>
        <location evidence="1">Endoplasmic reticulum membrane</location>
        <topology evidence="1">Multi-pass membrane protein</topology>
    </subcellularLocation>
</comment>
<keyword evidence="4 13" id="KW-0812">Transmembrane</keyword>
<evidence type="ECO:0000313" key="20">
    <source>
        <dbReference type="Proteomes" id="UP000663881"/>
    </source>
</evidence>
<dbReference type="Gene3D" id="3.40.50.1000">
    <property type="entry name" value="HAD superfamily/HAD-like"/>
    <property type="match status" value="1"/>
</dbReference>
<feature type="transmembrane region" description="Helical" evidence="13">
    <location>
        <begin position="457"/>
        <end position="476"/>
    </location>
</feature>
<evidence type="ECO:0000256" key="3">
    <source>
        <dbReference type="ARBA" id="ARBA00022448"/>
    </source>
</evidence>
<feature type="transmembrane region" description="Helical" evidence="13">
    <location>
        <begin position="406"/>
        <end position="427"/>
    </location>
</feature>
<dbReference type="InterPro" id="IPR023298">
    <property type="entry name" value="ATPase_P-typ_TM_dom_sf"/>
</dbReference>
<keyword evidence="7" id="KW-0256">Endoplasmic reticulum</keyword>
<dbReference type="Proteomes" id="UP000663832">
    <property type="component" value="Unassembled WGS sequence"/>
</dbReference>
<evidence type="ECO:0000256" key="11">
    <source>
        <dbReference type="ARBA" id="ARBA00022989"/>
    </source>
</evidence>
<keyword evidence="3" id="KW-0813">Transport</keyword>
<evidence type="ECO:0000256" key="12">
    <source>
        <dbReference type="ARBA" id="ARBA00023136"/>
    </source>
</evidence>
<dbReference type="GO" id="GO:0016887">
    <property type="term" value="F:ATP hydrolysis activity"/>
    <property type="evidence" value="ECO:0007669"/>
    <property type="project" value="InterPro"/>
</dbReference>
<evidence type="ECO:0000256" key="10">
    <source>
        <dbReference type="ARBA" id="ARBA00022967"/>
    </source>
</evidence>
<reference evidence="18" key="1">
    <citation type="submission" date="2021-02" db="EMBL/GenBank/DDBJ databases">
        <authorList>
            <person name="Nowell W R."/>
        </authorList>
    </citation>
    <scope>NUCLEOTIDE SEQUENCE</scope>
</reference>
<dbReference type="Proteomes" id="UP000663844">
    <property type="component" value="Unassembled WGS sequence"/>
</dbReference>
<dbReference type="GO" id="GO:0005524">
    <property type="term" value="F:ATP binding"/>
    <property type="evidence" value="ECO:0007669"/>
    <property type="project" value="UniProtKB-KW"/>
</dbReference>
<evidence type="ECO:0000313" key="14">
    <source>
        <dbReference type="EMBL" id="CAF0834434.1"/>
    </source>
</evidence>
<dbReference type="EMBL" id="CAJNOM010000111">
    <property type="protein sequence ID" value="CAF1070206.1"/>
    <property type="molecule type" value="Genomic_DNA"/>
</dbReference>
<evidence type="ECO:0000256" key="8">
    <source>
        <dbReference type="ARBA" id="ARBA00022840"/>
    </source>
</evidence>
<dbReference type="InterPro" id="IPR036412">
    <property type="entry name" value="HAD-like_sf"/>
</dbReference>
<feature type="transmembrane region" description="Helical" evidence="13">
    <location>
        <begin position="369"/>
        <end position="385"/>
    </location>
</feature>
<dbReference type="AlphaFoldDB" id="A0A819RK12"/>
<keyword evidence="12 13" id="KW-0472">Membrane</keyword>
<dbReference type="EMBL" id="CAJOAZ010001365">
    <property type="protein sequence ID" value="CAF3804464.1"/>
    <property type="molecule type" value="Genomic_DNA"/>
</dbReference>
<dbReference type="FunFam" id="3.40.50.1000:FF:000056">
    <property type="entry name" value="Cation-transporting ATPase"/>
    <property type="match status" value="1"/>
</dbReference>
<evidence type="ECO:0000256" key="7">
    <source>
        <dbReference type="ARBA" id="ARBA00022824"/>
    </source>
</evidence>
<sequence>MSSTYKKKSIFSTVPERYDEIYLRLSRQGARVLALGYRSLGILSNQQLREQYPTRNSVECKLEFCGFVVLSCPLKPDSKAMIRELRHSSHHLTMITGDNPLTACHVAKELRFTKKPLLVLTAPSDESKEWIWESVNKDISIPIQPPNLRDFTKANDLCVTGEGLVHLSTSLPVSFFNSIMPHVKVFARVSPKQKEQVIIKLNNLGFVTLMCGDGTNDVAALKHAHVGVALLAGVAAKRVEQQDNTTASPSTVQVPAVQTVTPQQQVLTPAEAAARAREQAREQTKKKFEELYKQMEEPEQTIVRLGDASIAAPFTSRTSTIQCVCHIIKQGRCTLITTLQMFKILALNALILAYSLSVLYLDGIKFSDGQHTLQGLLLAGCFLFISRSKPLKTLARERPLPNIFNLYTLISVLGQFAIHLTALVYVVNEAHKRIPPKSDEFADLEAEFTPNLVNSTVYIMSITLQIATFAVNYQGYPFMESLRSNKPLLYSIIFSFSLVISLIFNLLPQLTEQFQIVLIPDDMRLIVFYVVLGDVILAYTIDRVLAYFLGQAKLKQY</sequence>
<evidence type="ECO:0000313" key="15">
    <source>
        <dbReference type="EMBL" id="CAF1070206.1"/>
    </source>
</evidence>
<evidence type="ECO:0000313" key="16">
    <source>
        <dbReference type="EMBL" id="CAF1117637.1"/>
    </source>
</evidence>
<dbReference type="EMBL" id="CAJNOI010000020">
    <property type="protein sequence ID" value="CAF0834434.1"/>
    <property type="molecule type" value="Genomic_DNA"/>
</dbReference>
<gene>
    <name evidence="14" type="ORF">BJG266_LOCUS6968</name>
    <name evidence="18" type="ORF">OKA104_LOCUS32102</name>
    <name evidence="17" type="ORF">OXD698_LOCUS18456</name>
    <name evidence="15" type="ORF">QVE165_LOCUS18647</name>
    <name evidence="16" type="ORF">VCS650_LOCUS21005</name>
</gene>
<feature type="transmembrane region" description="Helical" evidence="13">
    <location>
        <begin position="526"/>
        <end position="549"/>
    </location>
</feature>
<dbReference type="PANTHER" id="PTHR45630:SF7">
    <property type="entry name" value="ENDOPLASMIC RETICULUM TRANSMEMBRANE HELIX TRANSLOCASE"/>
    <property type="match status" value="1"/>
</dbReference>
<protein>
    <recommendedName>
        <fullName evidence="21">Cation-transporting ATPase 13A1</fullName>
    </recommendedName>
</protein>